<sequence>MRTLKFFTIFLLAVFIMPALTHLAVWSVQDRPNSWRDANWSSAGILPKPPRETAQIMLMAARTGGMKGAFATHSWLVLKRPGETTYNRYDVVGWGTPVRHNAYAADARWYSNVPQIYQMIEGAKAESLITKVEAAIKNYRYNQRGDYVLWPGPNSNTFVATILNEVPELNWQMPATAVGRDFPADRRWFSKFKYGGWRLSLAGYAGITYRPDYGVDLQFLGLVAGFDWFNYQLKVPGFGVVG</sequence>
<dbReference type="EMBL" id="JBHTJV010000003">
    <property type="protein sequence ID" value="MFD0915904.1"/>
    <property type="molecule type" value="Genomic_DNA"/>
</dbReference>
<proteinExistence type="predicted"/>
<dbReference type="Pfam" id="PF12570">
    <property type="entry name" value="DUF3750"/>
    <property type="match status" value="1"/>
</dbReference>
<dbReference type="Proteomes" id="UP001597101">
    <property type="component" value="Unassembled WGS sequence"/>
</dbReference>
<protein>
    <submittedName>
        <fullName evidence="1">DUF3750 domain-containing protein</fullName>
    </submittedName>
</protein>
<dbReference type="InterPro" id="IPR022224">
    <property type="entry name" value="DUF3750"/>
</dbReference>
<name>A0ABW3FDC2_9HYPH</name>
<gene>
    <name evidence="1" type="ORF">ACFQ14_05740</name>
</gene>
<evidence type="ECO:0000313" key="2">
    <source>
        <dbReference type="Proteomes" id="UP001597101"/>
    </source>
</evidence>
<comment type="caution">
    <text evidence="1">The sequence shown here is derived from an EMBL/GenBank/DDBJ whole genome shotgun (WGS) entry which is preliminary data.</text>
</comment>
<accession>A0ABW3FDC2</accession>
<evidence type="ECO:0000313" key="1">
    <source>
        <dbReference type="EMBL" id="MFD0915904.1"/>
    </source>
</evidence>
<organism evidence="1 2">
    <name type="scientific">Pseudahrensia aquimaris</name>
    <dbReference type="NCBI Taxonomy" id="744461"/>
    <lineage>
        <taxon>Bacteria</taxon>
        <taxon>Pseudomonadati</taxon>
        <taxon>Pseudomonadota</taxon>
        <taxon>Alphaproteobacteria</taxon>
        <taxon>Hyphomicrobiales</taxon>
        <taxon>Ahrensiaceae</taxon>
        <taxon>Pseudahrensia</taxon>
    </lineage>
</organism>
<reference evidence="2" key="1">
    <citation type="journal article" date="2019" name="Int. J. Syst. Evol. Microbiol.">
        <title>The Global Catalogue of Microorganisms (GCM) 10K type strain sequencing project: providing services to taxonomists for standard genome sequencing and annotation.</title>
        <authorList>
            <consortium name="The Broad Institute Genomics Platform"/>
            <consortium name="The Broad Institute Genome Sequencing Center for Infectious Disease"/>
            <person name="Wu L."/>
            <person name="Ma J."/>
        </authorList>
    </citation>
    <scope>NUCLEOTIDE SEQUENCE [LARGE SCALE GENOMIC DNA]</scope>
    <source>
        <strain evidence="2">CCUG 60023</strain>
    </source>
</reference>
<keyword evidence="2" id="KW-1185">Reference proteome</keyword>